<sequence length="120" mass="13797">MTFIDRNYLSGTYPEDAENGLVARFYADGHLEFLGYFEYGECIRSLELDGKGAGRGTNYRGSGGSADWVNYYADGTRESFDAWSDNGRPHPYPYKAWVKEWIKWIEELDRYQGGHGNLPY</sequence>
<dbReference type="RefSeq" id="WP_146960045.1">
    <property type="nucleotide sequence ID" value="NZ_CP042467.1"/>
</dbReference>
<gene>
    <name evidence="1" type="ORF">FRD01_12305</name>
</gene>
<accession>A0A5B8XV92</accession>
<dbReference type="Proteomes" id="UP000321595">
    <property type="component" value="Chromosome"/>
</dbReference>
<name>A0A5B8XV92_9DELT</name>
<dbReference type="AlphaFoldDB" id="A0A5B8XV92"/>
<keyword evidence="2" id="KW-1185">Reference proteome</keyword>
<evidence type="ECO:0000313" key="2">
    <source>
        <dbReference type="Proteomes" id="UP000321595"/>
    </source>
</evidence>
<reference evidence="1 2" key="1">
    <citation type="submission" date="2019-08" db="EMBL/GenBank/DDBJ databases">
        <authorList>
            <person name="Liang Q."/>
        </authorList>
    </citation>
    <scope>NUCLEOTIDE SEQUENCE [LARGE SCALE GENOMIC DNA]</scope>
    <source>
        <strain evidence="1 2">V1718</strain>
    </source>
</reference>
<organism evidence="1 2">
    <name type="scientific">Microvenator marinus</name>
    <dbReference type="NCBI Taxonomy" id="2600177"/>
    <lineage>
        <taxon>Bacteria</taxon>
        <taxon>Deltaproteobacteria</taxon>
        <taxon>Bradymonadales</taxon>
        <taxon>Microvenatoraceae</taxon>
        <taxon>Microvenator</taxon>
    </lineage>
</organism>
<dbReference type="KEGG" id="bbae:FRD01_12305"/>
<proteinExistence type="predicted"/>
<protein>
    <submittedName>
        <fullName evidence="1">Uncharacterized protein</fullName>
    </submittedName>
</protein>
<dbReference type="EMBL" id="CP042467">
    <property type="protein sequence ID" value="QED28003.1"/>
    <property type="molecule type" value="Genomic_DNA"/>
</dbReference>
<evidence type="ECO:0000313" key="1">
    <source>
        <dbReference type="EMBL" id="QED28003.1"/>
    </source>
</evidence>